<dbReference type="InterPro" id="IPR006323">
    <property type="entry name" value="Phosphonoacetald_hydro"/>
</dbReference>
<dbReference type="GO" id="GO:0050194">
    <property type="term" value="F:phosphonoacetaldehyde hydrolase activity"/>
    <property type="evidence" value="ECO:0007669"/>
    <property type="project" value="UniProtKB-UniRule"/>
</dbReference>
<evidence type="ECO:0000313" key="10">
    <source>
        <dbReference type="EMBL" id="RIM99524.1"/>
    </source>
</evidence>
<evidence type="ECO:0000256" key="9">
    <source>
        <dbReference type="HAMAP-Rule" id="MF_01375"/>
    </source>
</evidence>
<evidence type="ECO:0000313" key="11">
    <source>
        <dbReference type="Proteomes" id="UP000286317"/>
    </source>
</evidence>
<feature type="binding site" evidence="9">
    <location>
        <position position="12"/>
    </location>
    <ligand>
        <name>Mg(2+)</name>
        <dbReference type="ChEBI" id="CHEBI:18420"/>
    </ligand>
</feature>
<dbReference type="Pfam" id="PF13419">
    <property type="entry name" value="HAD_2"/>
    <property type="match status" value="1"/>
</dbReference>
<dbReference type="GO" id="GO:0006281">
    <property type="term" value="P:DNA repair"/>
    <property type="evidence" value="ECO:0007669"/>
    <property type="project" value="TreeGrafter"/>
</dbReference>
<dbReference type="GO" id="GO:0008967">
    <property type="term" value="F:phosphoglycolate phosphatase activity"/>
    <property type="evidence" value="ECO:0007669"/>
    <property type="project" value="TreeGrafter"/>
</dbReference>
<comment type="cofactor">
    <cofactor evidence="9">
        <name>Mg(2+)</name>
        <dbReference type="ChEBI" id="CHEBI:18420"/>
    </cofactor>
    <text evidence="9">Binds 1 Mg(2+) ion per subunit.</text>
</comment>
<evidence type="ECO:0000256" key="6">
    <source>
        <dbReference type="ARBA" id="ARBA00052005"/>
    </source>
</evidence>
<evidence type="ECO:0000256" key="1">
    <source>
        <dbReference type="ARBA" id="ARBA00011738"/>
    </source>
</evidence>
<dbReference type="Gene3D" id="3.40.50.1000">
    <property type="entry name" value="HAD superfamily/HAD-like"/>
    <property type="match status" value="1"/>
</dbReference>
<dbReference type="HAMAP" id="MF_01375">
    <property type="entry name" value="PhnX"/>
    <property type="match status" value="1"/>
</dbReference>
<keyword evidence="4 9" id="KW-0460">Magnesium</keyword>
<comment type="subunit">
    <text evidence="1 9">Homodimer.</text>
</comment>
<dbReference type="EMBL" id="QXUF01000068">
    <property type="protein sequence ID" value="RIM99524.1"/>
    <property type="molecule type" value="Genomic_DNA"/>
</dbReference>
<dbReference type="FunFam" id="1.10.150.240:FF:000006">
    <property type="entry name" value="Phosphonoacetaldehyde hydrolase"/>
    <property type="match status" value="1"/>
</dbReference>
<dbReference type="GO" id="GO:0000287">
    <property type="term" value="F:magnesium ion binding"/>
    <property type="evidence" value="ECO:0007669"/>
    <property type="project" value="UniProtKB-UniRule"/>
</dbReference>
<reference evidence="10 11" key="1">
    <citation type="journal article" date="2016" name="Front. Microbiol.">
        <title>Comprehensive Phylogenetic Analysis of Bovine Non-aureus Staphylococci Species Based on Whole-Genome Sequencing.</title>
        <authorList>
            <person name="Naushad S."/>
            <person name="Barkema H.W."/>
            <person name="Luby C."/>
            <person name="Condas L.A."/>
            <person name="Nobrega D.B."/>
            <person name="Carson D.A."/>
            <person name="De Buck J."/>
        </authorList>
    </citation>
    <scope>NUCLEOTIDE SEQUENCE [LARGE SCALE GENOMIC DNA]</scope>
    <source>
        <strain evidence="10 11">SNUC 4554</strain>
    </source>
</reference>
<dbReference type="GO" id="GO:0019700">
    <property type="term" value="P:organic phosphonate catabolic process"/>
    <property type="evidence" value="ECO:0007669"/>
    <property type="project" value="InterPro"/>
</dbReference>
<dbReference type="GO" id="GO:0005829">
    <property type="term" value="C:cytosol"/>
    <property type="evidence" value="ECO:0007669"/>
    <property type="project" value="TreeGrafter"/>
</dbReference>
<feature type="binding site" evidence="9">
    <location>
        <position position="185"/>
    </location>
    <ligand>
        <name>Mg(2+)</name>
        <dbReference type="ChEBI" id="CHEBI:18420"/>
    </ligand>
</feature>
<keyword evidence="11" id="KW-1185">Reference proteome</keyword>
<organism evidence="10 11">
    <name type="scientific">Staphylococcus shinii</name>
    <dbReference type="NCBI Taxonomy" id="2912228"/>
    <lineage>
        <taxon>Bacteria</taxon>
        <taxon>Bacillati</taxon>
        <taxon>Bacillota</taxon>
        <taxon>Bacilli</taxon>
        <taxon>Bacillales</taxon>
        <taxon>Staphylococcaceae</taxon>
        <taxon>Staphylococcus</taxon>
    </lineage>
</organism>
<feature type="active site" description="Schiff-base intermediate with substrate" evidence="9">
    <location>
        <position position="51"/>
    </location>
</feature>
<dbReference type="EC" id="3.11.1.1" evidence="8 9"/>
<evidence type="ECO:0000256" key="4">
    <source>
        <dbReference type="ARBA" id="ARBA00022842"/>
    </source>
</evidence>
<name>A0A418IE44_9STAP</name>
<dbReference type="RefSeq" id="WP_039067915.1">
    <property type="nucleotide sequence ID" value="NZ_CP188207.1"/>
</dbReference>
<keyword evidence="3 9" id="KW-0378">Hydrolase</keyword>
<evidence type="ECO:0000256" key="7">
    <source>
        <dbReference type="ARBA" id="ARBA00056573"/>
    </source>
</evidence>
<dbReference type="SUPFAM" id="SSF56784">
    <property type="entry name" value="HAD-like"/>
    <property type="match status" value="1"/>
</dbReference>
<feature type="active site" description="Nucleophile" evidence="9">
    <location>
        <position position="10"/>
    </location>
</feature>
<dbReference type="OrthoDB" id="5504491at2"/>
<comment type="function">
    <text evidence="7 9">Involved in phosphonate degradation.</text>
</comment>
<dbReference type="InterPro" id="IPR023198">
    <property type="entry name" value="PGP-like_dom2"/>
</dbReference>
<keyword evidence="2 9" id="KW-0479">Metal-binding</keyword>
<evidence type="ECO:0000256" key="3">
    <source>
        <dbReference type="ARBA" id="ARBA00022801"/>
    </source>
</evidence>
<proteinExistence type="inferred from homology"/>
<dbReference type="InterPro" id="IPR036412">
    <property type="entry name" value="HAD-like_sf"/>
</dbReference>
<dbReference type="InterPro" id="IPR041492">
    <property type="entry name" value="HAD_2"/>
</dbReference>
<evidence type="ECO:0000256" key="8">
    <source>
        <dbReference type="ARBA" id="ARBA00066472"/>
    </source>
</evidence>
<dbReference type="NCBIfam" id="TIGR01549">
    <property type="entry name" value="HAD-SF-IA-v1"/>
    <property type="match status" value="1"/>
</dbReference>
<dbReference type="PANTHER" id="PTHR43434">
    <property type="entry name" value="PHOSPHOGLYCOLATE PHOSPHATASE"/>
    <property type="match status" value="1"/>
</dbReference>
<comment type="catalytic activity">
    <reaction evidence="6 9">
        <text>phosphonoacetaldehyde + H2O = acetaldehyde + phosphate + H(+)</text>
        <dbReference type="Rhea" id="RHEA:18905"/>
        <dbReference type="ChEBI" id="CHEBI:15343"/>
        <dbReference type="ChEBI" id="CHEBI:15377"/>
        <dbReference type="ChEBI" id="CHEBI:15378"/>
        <dbReference type="ChEBI" id="CHEBI:43474"/>
        <dbReference type="ChEBI" id="CHEBI:58383"/>
        <dbReference type="EC" id="3.11.1.1"/>
    </reaction>
</comment>
<protein>
    <recommendedName>
        <fullName evidence="8 9">Phosphonoacetaldehyde hydrolase</fullName>
        <shortName evidence="9">Phosphonatase</shortName>
        <ecNumber evidence="8 9">3.11.1.1</ecNumber>
    </recommendedName>
    <alternativeName>
        <fullName evidence="9">Phosphonoacetaldehyde phosphonohydrolase</fullName>
    </alternativeName>
</protein>
<comment type="caution">
    <text evidence="10">The sequence shown here is derived from an EMBL/GenBank/DDBJ whole genome shotgun (WGS) entry which is preliminary data.</text>
</comment>
<dbReference type="InterPro" id="IPR006439">
    <property type="entry name" value="HAD-SF_hydro_IA"/>
</dbReference>
<comment type="similarity">
    <text evidence="9">Belongs to the HAD-like hydrolase superfamily. PhnX family.</text>
</comment>
<feature type="binding site" evidence="9">
    <location>
        <position position="10"/>
    </location>
    <ligand>
        <name>Mg(2+)</name>
        <dbReference type="ChEBI" id="CHEBI:18420"/>
    </ligand>
</feature>
<dbReference type="SFLD" id="SFLDS00003">
    <property type="entry name" value="Haloacid_Dehalogenase"/>
    <property type="match status" value="1"/>
</dbReference>
<keyword evidence="5 9" id="KW-0704">Schiff base</keyword>
<dbReference type="InterPro" id="IPR023214">
    <property type="entry name" value="HAD_sf"/>
</dbReference>
<dbReference type="Proteomes" id="UP000286317">
    <property type="component" value="Unassembled WGS sequence"/>
</dbReference>
<sequence length="262" mass="29715">MTKIKGIIFDWAGTTVDFGCFAPVNVFIDIFKAAEVTVTIDEAREPMGMLKRDHIQTMLEMPRIQQLWQKQYGKAHSEQDIDNLYNQFEKLLMKNLKSFTDPIINVTEVIDDLREKGYVIGSTTGYTREMMKIVSSAAKEKGYAPDHIVTADDVGGYGRPYPYMIFENMRQLELQSVHEVIKVGDTVSDIKEAVNSGVTAVGIIKGSSVVGLRENEWNNLNKEEKNKIIEETKQKFIANGADYVLQDITELPLLIEELNKKE</sequence>
<dbReference type="Gene3D" id="1.10.150.240">
    <property type="entry name" value="Putative phosphatase, domain 2"/>
    <property type="match status" value="1"/>
</dbReference>
<dbReference type="SFLD" id="SFLDG01129">
    <property type="entry name" value="C1.5:_HAD__Beta-PGM__Phosphata"/>
    <property type="match status" value="1"/>
</dbReference>
<dbReference type="PANTHER" id="PTHR43434:SF19">
    <property type="entry name" value="PHOSPHONOACETALDEHYDE HYDROLASE"/>
    <property type="match status" value="1"/>
</dbReference>
<accession>A0A418IE44</accession>
<gene>
    <name evidence="9" type="primary">phnX</name>
    <name evidence="10" type="ORF">BU112_09735</name>
</gene>
<dbReference type="InterPro" id="IPR050155">
    <property type="entry name" value="HAD-like_hydrolase_sf"/>
</dbReference>
<dbReference type="CDD" id="cd02586">
    <property type="entry name" value="HAD_PHN"/>
    <property type="match status" value="1"/>
</dbReference>
<evidence type="ECO:0000256" key="5">
    <source>
        <dbReference type="ARBA" id="ARBA00023270"/>
    </source>
</evidence>
<dbReference type="NCBIfam" id="TIGR01422">
    <property type="entry name" value="phosphonatase"/>
    <property type="match status" value="1"/>
</dbReference>
<evidence type="ECO:0000256" key="2">
    <source>
        <dbReference type="ARBA" id="ARBA00022723"/>
    </source>
</evidence>
<dbReference type="SFLD" id="SFLDG01135">
    <property type="entry name" value="C1.5.6:_HAD__Beta-PGM__Phospha"/>
    <property type="match status" value="1"/>
</dbReference>
<dbReference type="AlphaFoldDB" id="A0A418IE44"/>